<reference evidence="1 2" key="1">
    <citation type="journal article" date="2021" name="BMC Biol.">
        <title>Horizontally acquired antibacterial genes associated with adaptive radiation of ladybird beetles.</title>
        <authorList>
            <person name="Li H.S."/>
            <person name="Tang X.F."/>
            <person name="Huang Y.H."/>
            <person name="Xu Z.Y."/>
            <person name="Chen M.L."/>
            <person name="Du X.Y."/>
            <person name="Qiu B.Y."/>
            <person name="Chen P.T."/>
            <person name="Zhang W."/>
            <person name="Slipinski A."/>
            <person name="Escalona H.E."/>
            <person name="Waterhouse R.M."/>
            <person name="Zwick A."/>
            <person name="Pang H."/>
        </authorList>
    </citation>
    <scope>NUCLEOTIDE SEQUENCE [LARGE SCALE GENOMIC DNA]</scope>
    <source>
        <strain evidence="1">SYSU2018</strain>
    </source>
</reference>
<gene>
    <name evidence="1" type="ORF">HHI36_021438</name>
</gene>
<dbReference type="Proteomes" id="UP001516400">
    <property type="component" value="Unassembled WGS sequence"/>
</dbReference>
<evidence type="ECO:0000313" key="1">
    <source>
        <dbReference type="EMBL" id="KAL3270932.1"/>
    </source>
</evidence>
<dbReference type="AlphaFoldDB" id="A0ABD2MXA0"/>
<proteinExistence type="predicted"/>
<keyword evidence="2" id="KW-1185">Reference proteome</keyword>
<sequence length="80" mass="9126">MQWADLPQEVYKNTPKFALEHPNIHKQFKLYLLCLANKFGIPDKRQDIAISSFGDAVLSGLEKSNRKCNLSDQKMNGLMS</sequence>
<organism evidence="1 2">
    <name type="scientific">Cryptolaemus montrouzieri</name>
    <dbReference type="NCBI Taxonomy" id="559131"/>
    <lineage>
        <taxon>Eukaryota</taxon>
        <taxon>Metazoa</taxon>
        <taxon>Ecdysozoa</taxon>
        <taxon>Arthropoda</taxon>
        <taxon>Hexapoda</taxon>
        <taxon>Insecta</taxon>
        <taxon>Pterygota</taxon>
        <taxon>Neoptera</taxon>
        <taxon>Endopterygota</taxon>
        <taxon>Coleoptera</taxon>
        <taxon>Polyphaga</taxon>
        <taxon>Cucujiformia</taxon>
        <taxon>Coccinelloidea</taxon>
        <taxon>Coccinellidae</taxon>
        <taxon>Scymninae</taxon>
        <taxon>Scymnini</taxon>
        <taxon>Cryptolaemus</taxon>
    </lineage>
</organism>
<evidence type="ECO:0000313" key="2">
    <source>
        <dbReference type="Proteomes" id="UP001516400"/>
    </source>
</evidence>
<protein>
    <submittedName>
        <fullName evidence="1">Uncharacterized protein</fullName>
    </submittedName>
</protein>
<comment type="caution">
    <text evidence="1">The sequence shown here is derived from an EMBL/GenBank/DDBJ whole genome shotgun (WGS) entry which is preliminary data.</text>
</comment>
<accession>A0ABD2MXA0</accession>
<dbReference type="EMBL" id="JABFTP020000042">
    <property type="protein sequence ID" value="KAL3270932.1"/>
    <property type="molecule type" value="Genomic_DNA"/>
</dbReference>
<name>A0ABD2MXA0_9CUCU</name>